<accession>A0A1M4SSM1</accession>
<feature type="compositionally biased region" description="Basic residues" evidence="1">
    <location>
        <begin position="127"/>
        <end position="136"/>
    </location>
</feature>
<gene>
    <name evidence="2" type="ORF">SAMN05443638_101153</name>
</gene>
<sequence length="182" mass="21324">MDSYKELFDAYFCEVNNLTELLAKYVNAYRLLIGGAGELNNIALARKKDVRNAIERANQLGEIIDVLLDVLESVECAYLDYIRLKSDIIALKTEKKLILTEIDNELLFQNSKREEFNAKKNNDEREKKKRKRRKTKKDFEKEFNKECKDCDVCDGECNDNEPVDPPYQEEPLDEFINKKDID</sequence>
<dbReference type="Proteomes" id="UP000184035">
    <property type="component" value="Unassembled WGS sequence"/>
</dbReference>
<evidence type="ECO:0000256" key="1">
    <source>
        <dbReference type="SAM" id="MobiDB-lite"/>
    </source>
</evidence>
<keyword evidence="3" id="KW-1185">Reference proteome</keyword>
<evidence type="ECO:0000313" key="2">
    <source>
        <dbReference type="EMBL" id="SHE35178.1"/>
    </source>
</evidence>
<dbReference type="RefSeq" id="WP_072892312.1">
    <property type="nucleotide sequence ID" value="NZ_FQVM01000001.1"/>
</dbReference>
<dbReference type="STRING" id="1533.SAMN05443638_101153"/>
<name>A0A1M4SSM1_9CLOT</name>
<evidence type="ECO:0000313" key="3">
    <source>
        <dbReference type="Proteomes" id="UP000184035"/>
    </source>
</evidence>
<organism evidence="2 3">
    <name type="scientific">Clostridium fallax</name>
    <dbReference type="NCBI Taxonomy" id="1533"/>
    <lineage>
        <taxon>Bacteria</taxon>
        <taxon>Bacillati</taxon>
        <taxon>Bacillota</taxon>
        <taxon>Clostridia</taxon>
        <taxon>Eubacteriales</taxon>
        <taxon>Clostridiaceae</taxon>
        <taxon>Clostridium</taxon>
    </lineage>
</organism>
<feature type="region of interest" description="Disordered" evidence="1">
    <location>
        <begin position="118"/>
        <end position="138"/>
    </location>
</feature>
<protein>
    <submittedName>
        <fullName evidence="2">Uncharacterized protein</fullName>
    </submittedName>
</protein>
<dbReference type="EMBL" id="FQVM01000001">
    <property type="protein sequence ID" value="SHE35178.1"/>
    <property type="molecule type" value="Genomic_DNA"/>
</dbReference>
<proteinExistence type="predicted"/>
<dbReference type="AlphaFoldDB" id="A0A1M4SSM1"/>
<feature type="region of interest" description="Disordered" evidence="1">
    <location>
        <begin position="155"/>
        <end position="182"/>
    </location>
</feature>
<reference evidence="2 3" key="1">
    <citation type="submission" date="2016-11" db="EMBL/GenBank/DDBJ databases">
        <authorList>
            <person name="Jaros S."/>
            <person name="Januszkiewicz K."/>
            <person name="Wedrychowicz H."/>
        </authorList>
    </citation>
    <scope>NUCLEOTIDE SEQUENCE [LARGE SCALE GENOMIC DNA]</scope>
    <source>
        <strain evidence="2 3">DSM 2631</strain>
    </source>
</reference>